<gene>
    <name evidence="1" type="ORF">DSM101010T_33950</name>
</gene>
<dbReference type="SUPFAM" id="SSF56784">
    <property type="entry name" value="HAD-like"/>
    <property type="match status" value="1"/>
</dbReference>
<dbReference type="RefSeq" id="WP_174406667.1">
    <property type="nucleotide sequence ID" value="NZ_BLVO01000016.1"/>
</dbReference>
<dbReference type="InterPro" id="IPR023198">
    <property type="entry name" value="PGP-like_dom2"/>
</dbReference>
<dbReference type="SFLD" id="SFLDS00003">
    <property type="entry name" value="Haloacid_Dehalogenase"/>
    <property type="match status" value="1"/>
</dbReference>
<dbReference type="InterPro" id="IPR006439">
    <property type="entry name" value="HAD-SF_hydro_IA"/>
</dbReference>
<evidence type="ECO:0000313" key="2">
    <source>
        <dbReference type="Proteomes" id="UP000503840"/>
    </source>
</evidence>
<proteinExistence type="predicted"/>
<reference evidence="1 2" key="1">
    <citation type="submission" date="2020-05" db="EMBL/GenBank/DDBJ databases">
        <title>Draft genome sequence of Desulfovibrio sp. strain HN2T.</title>
        <authorList>
            <person name="Ueno A."/>
            <person name="Tamazawa S."/>
            <person name="Tamamura S."/>
            <person name="Murakami T."/>
            <person name="Kiyama T."/>
            <person name="Inomata H."/>
            <person name="Amano Y."/>
            <person name="Miyakawa K."/>
            <person name="Tamaki H."/>
            <person name="Naganuma T."/>
            <person name="Kaneko K."/>
        </authorList>
    </citation>
    <scope>NUCLEOTIDE SEQUENCE [LARGE SCALE GENOMIC DNA]</scope>
    <source>
        <strain evidence="1 2">HN2</strain>
    </source>
</reference>
<dbReference type="AlphaFoldDB" id="A0A7J0BMW7"/>
<dbReference type="Pfam" id="PF00702">
    <property type="entry name" value="Hydrolase"/>
    <property type="match status" value="1"/>
</dbReference>
<dbReference type="EMBL" id="BLVO01000016">
    <property type="protein sequence ID" value="GFM35030.1"/>
    <property type="molecule type" value="Genomic_DNA"/>
</dbReference>
<comment type="caution">
    <text evidence="1">The sequence shown here is derived from an EMBL/GenBank/DDBJ whole genome shotgun (WGS) entry which is preliminary data.</text>
</comment>
<dbReference type="SFLD" id="SFLDG01129">
    <property type="entry name" value="C1.5:_HAD__Beta-PGM__Phosphata"/>
    <property type="match status" value="1"/>
</dbReference>
<dbReference type="GO" id="GO:0006281">
    <property type="term" value="P:DNA repair"/>
    <property type="evidence" value="ECO:0007669"/>
    <property type="project" value="TreeGrafter"/>
</dbReference>
<keyword evidence="2" id="KW-1185">Reference proteome</keyword>
<dbReference type="GO" id="GO:0008967">
    <property type="term" value="F:phosphoglycolate phosphatase activity"/>
    <property type="evidence" value="ECO:0007669"/>
    <property type="project" value="TreeGrafter"/>
</dbReference>
<dbReference type="Gene3D" id="3.40.50.1000">
    <property type="entry name" value="HAD superfamily/HAD-like"/>
    <property type="match status" value="1"/>
</dbReference>
<name>A0A7J0BMW7_9BACT</name>
<sequence length="252" mass="26543">MAASIILPQGEISNVGLAVFDKDGTLIDIHTYWANMVKLRAEHVGAALGLASAHVTGIMEAMGVDARAMRIKPEGPVGLKKREIVLQAGVDYLAQNGITDTHQLFVDVFAEVDTKSLDLLDTFIRPLPGLRQLFDALRGNGVAIALATTDKTERAWLCMRHLGLGDHVNYIAGADIVAEAKPAPDCIHLCCNELGIPASRSVMVGDARSDVQAGLAAGCAASIGVGSGLTATATLAGLTPYVIEDISHMHVR</sequence>
<dbReference type="InterPro" id="IPR036412">
    <property type="entry name" value="HAD-like_sf"/>
</dbReference>
<dbReference type="GO" id="GO:0005829">
    <property type="term" value="C:cytosol"/>
    <property type="evidence" value="ECO:0007669"/>
    <property type="project" value="TreeGrafter"/>
</dbReference>
<dbReference type="Gene3D" id="1.10.150.240">
    <property type="entry name" value="Putative phosphatase, domain 2"/>
    <property type="match status" value="1"/>
</dbReference>
<dbReference type="Proteomes" id="UP000503840">
    <property type="component" value="Unassembled WGS sequence"/>
</dbReference>
<dbReference type="PANTHER" id="PTHR43434">
    <property type="entry name" value="PHOSPHOGLYCOLATE PHOSPHATASE"/>
    <property type="match status" value="1"/>
</dbReference>
<organism evidence="1 2">
    <name type="scientific">Desulfovibrio subterraneus</name>
    <dbReference type="NCBI Taxonomy" id="2718620"/>
    <lineage>
        <taxon>Bacteria</taxon>
        <taxon>Pseudomonadati</taxon>
        <taxon>Thermodesulfobacteriota</taxon>
        <taxon>Desulfovibrionia</taxon>
        <taxon>Desulfovibrionales</taxon>
        <taxon>Desulfovibrionaceae</taxon>
        <taxon>Desulfovibrio</taxon>
    </lineage>
</organism>
<evidence type="ECO:0000313" key="1">
    <source>
        <dbReference type="EMBL" id="GFM35030.1"/>
    </source>
</evidence>
<protein>
    <submittedName>
        <fullName evidence="1">Haloacid dehalogenase</fullName>
    </submittedName>
</protein>
<dbReference type="InterPro" id="IPR023214">
    <property type="entry name" value="HAD_sf"/>
</dbReference>
<accession>A0A7J0BMW7</accession>
<dbReference type="InterPro" id="IPR050155">
    <property type="entry name" value="HAD-like_hydrolase_sf"/>
</dbReference>
<dbReference type="PANTHER" id="PTHR43434:SF19">
    <property type="entry name" value="PHOSPHONOACETALDEHYDE HYDROLASE"/>
    <property type="match status" value="1"/>
</dbReference>
<dbReference type="NCBIfam" id="TIGR01549">
    <property type="entry name" value="HAD-SF-IA-v1"/>
    <property type="match status" value="1"/>
</dbReference>